<feature type="region of interest" description="Disordered" evidence="1">
    <location>
        <begin position="106"/>
        <end position="132"/>
    </location>
</feature>
<keyword evidence="3" id="KW-1185">Reference proteome</keyword>
<evidence type="ECO:0000313" key="3">
    <source>
        <dbReference type="Proteomes" id="UP001271007"/>
    </source>
</evidence>
<sequence length="574" mass="64044">MVLKFRIPSTTRSSCLPIQHNARTENLGWSLELEHFSLDNLLTEVEYVLFSGDFQFELYWTNKSGREFPFSGSAGFHDALAGQVTNLRKSNGYRFSFCARSVEMVQPQKRTPSPETQATDEMPKAAPTNTASTSNTITIQENEPELFIPGAIPAKDAPSNKAHLNATPPISKLPEWAAHLKDEDQKKRSKTDTSSPTSNTLGLLLKMTIGRRRWLPLAPSMSRERLISLDTMIFFMADVTRLWHLGDEDFDKQVREFFGVPPKIWLDNAGGIQLPGIKQGTLFFSYESYTVLCFLVLRHDLQKGGFLCDDIGMGKTWAAIGLWVVQVWVNPQAAGEKLQYFFPCPCMENGPTNRYTNPTFAEMGKMVGLEALNGIVITAMATGGAPKKKNSACRAQRILPKNAECLFQVHKKSEEKDIVDPKIMSNHLPSVARNVLLIATRTAFDSQIACAGGGRGNNKRLTRFATAFHDEYHHTSKESGVLAALVGEDSMLLDSAPAYFLTGTLIDNNLGVGYLYNKMGIAKTWSALGFQINQIWKNRAWDEVEADHGKPDDQIREHLTPKHEKNAVCPKQLK</sequence>
<dbReference type="AlphaFoldDB" id="A0AAJ0DD70"/>
<reference evidence="2" key="1">
    <citation type="submission" date="2023-04" db="EMBL/GenBank/DDBJ databases">
        <title>Black Yeasts Isolated from many extreme environments.</title>
        <authorList>
            <person name="Coleine C."/>
            <person name="Stajich J.E."/>
            <person name="Selbmann L."/>
        </authorList>
    </citation>
    <scope>NUCLEOTIDE SEQUENCE</scope>
    <source>
        <strain evidence="2">CCFEE 5312</strain>
    </source>
</reference>
<feature type="compositionally biased region" description="Basic and acidic residues" evidence="1">
    <location>
        <begin position="552"/>
        <end position="566"/>
    </location>
</feature>
<gene>
    <name evidence="2" type="ORF">LTR09_007107</name>
</gene>
<evidence type="ECO:0000313" key="2">
    <source>
        <dbReference type="EMBL" id="KAK3051807.1"/>
    </source>
</evidence>
<evidence type="ECO:0008006" key="4">
    <source>
        <dbReference type="Google" id="ProtNLM"/>
    </source>
</evidence>
<organism evidence="2 3">
    <name type="scientific">Extremus antarcticus</name>
    <dbReference type="NCBI Taxonomy" id="702011"/>
    <lineage>
        <taxon>Eukaryota</taxon>
        <taxon>Fungi</taxon>
        <taxon>Dikarya</taxon>
        <taxon>Ascomycota</taxon>
        <taxon>Pezizomycotina</taxon>
        <taxon>Dothideomycetes</taxon>
        <taxon>Dothideomycetidae</taxon>
        <taxon>Mycosphaerellales</taxon>
        <taxon>Extremaceae</taxon>
        <taxon>Extremus</taxon>
    </lineage>
</organism>
<proteinExistence type="predicted"/>
<comment type="caution">
    <text evidence="2">The sequence shown here is derived from an EMBL/GenBank/DDBJ whole genome shotgun (WGS) entry which is preliminary data.</text>
</comment>
<feature type="region of interest" description="Disordered" evidence="1">
    <location>
        <begin position="552"/>
        <end position="574"/>
    </location>
</feature>
<evidence type="ECO:0000256" key="1">
    <source>
        <dbReference type="SAM" id="MobiDB-lite"/>
    </source>
</evidence>
<accession>A0AAJ0DD70</accession>
<feature type="compositionally biased region" description="Polar residues" evidence="1">
    <location>
        <begin position="108"/>
        <end position="119"/>
    </location>
</feature>
<dbReference type="EMBL" id="JAWDJX010000024">
    <property type="protein sequence ID" value="KAK3051807.1"/>
    <property type="molecule type" value="Genomic_DNA"/>
</dbReference>
<name>A0AAJ0DD70_9PEZI</name>
<dbReference type="Proteomes" id="UP001271007">
    <property type="component" value="Unassembled WGS sequence"/>
</dbReference>
<protein>
    <recommendedName>
        <fullName evidence="4">SNF2 N-terminal domain-containing protein</fullName>
    </recommendedName>
</protein>